<protein>
    <submittedName>
        <fullName evidence="5">Fc fragment of IgG binding protein</fullName>
    </submittedName>
</protein>
<dbReference type="Pfam" id="PF00094">
    <property type="entry name" value="VWD"/>
    <property type="match status" value="7"/>
</dbReference>
<dbReference type="Pfam" id="PF01826">
    <property type="entry name" value="TIL"/>
    <property type="match status" value="6"/>
</dbReference>
<dbReference type="SMART" id="SM00832">
    <property type="entry name" value="C8"/>
    <property type="match status" value="6"/>
</dbReference>
<dbReference type="OMA" id="PGTGQDC"/>
<evidence type="ECO:0000313" key="5">
    <source>
        <dbReference type="Ensembl" id="ENSFTIP00000002724.1"/>
    </source>
</evidence>
<dbReference type="PANTHER" id="PTHR11339:SF374">
    <property type="entry name" value="ZONADHESIN"/>
    <property type="match status" value="1"/>
</dbReference>
<reference evidence="5" key="2">
    <citation type="submission" date="2025-09" db="UniProtKB">
        <authorList>
            <consortium name="Ensembl"/>
        </authorList>
    </citation>
    <scope>IDENTIFICATION</scope>
</reference>
<dbReference type="InterPro" id="IPR002919">
    <property type="entry name" value="TIL_dom"/>
</dbReference>
<dbReference type="Pfam" id="PF08742">
    <property type="entry name" value="C8"/>
    <property type="match status" value="6"/>
</dbReference>
<dbReference type="InterPro" id="IPR001846">
    <property type="entry name" value="VWF_type-D"/>
</dbReference>
<reference evidence="5" key="1">
    <citation type="submission" date="2025-08" db="UniProtKB">
        <authorList>
            <consortium name="Ensembl"/>
        </authorList>
    </citation>
    <scope>IDENTIFICATION</scope>
</reference>
<dbReference type="InterPro" id="IPR050780">
    <property type="entry name" value="Mucin_vWF_Thrombospondin_sf"/>
</dbReference>
<organism evidence="5 6">
    <name type="scientific">Falco tinnunculus</name>
    <name type="common">Common kestrel</name>
    <dbReference type="NCBI Taxonomy" id="100819"/>
    <lineage>
        <taxon>Eukaryota</taxon>
        <taxon>Metazoa</taxon>
        <taxon>Chordata</taxon>
        <taxon>Craniata</taxon>
        <taxon>Vertebrata</taxon>
        <taxon>Euteleostomi</taxon>
        <taxon>Archelosauria</taxon>
        <taxon>Archosauria</taxon>
        <taxon>Dinosauria</taxon>
        <taxon>Saurischia</taxon>
        <taxon>Theropoda</taxon>
        <taxon>Coelurosauria</taxon>
        <taxon>Aves</taxon>
        <taxon>Neognathae</taxon>
        <taxon>Neoaves</taxon>
        <taxon>Telluraves</taxon>
        <taxon>Australaves</taxon>
        <taxon>Falconiformes</taxon>
        <taxon>Falconidae</taxon>
        <taxon>Falco</taxon>
    </lineage>
</organism>
<proteinExistence type="predicted"/>
<dbReference type="InterPro" id="IPR025615">
    <property type="entry name" value="TILa_dom"/>
</dbReference>
<dbReference type="InterPro" id="IPR001007">
    <property type="entry name" value="VWF_dom"/>
</dbReference>
<dbReference type="GO" id="GO:0031012">
    <property type="term" value="C:extracellular matrix"/>
    <property type="evidence" value="ECO:0007669"/>
    <property type="project" value="TreeGrafter"/>
</dbReference>
<feature type="domain" description="VWFD" evidence="4">
    <location>
        <begin position="1978"/>
        <end position="2156"/>
    </location>
</feature>
<dbReference type="PANTHER" id="PTHR11339">
    <property type="entry name" value="EXTRACELLULAR MATRIX GLYCOPROTEIN RELATED"/>
    <property type="match status" value="1"/>
</dbReference>
<dbReference type="InterPro" id="IPR014853">
    <property type="entry name" value="VWF/SSPO/ZAN-like_Cys-rich_dom"/>
</dbReference>
<evidence type="ECO:0000256" key="3">
    <source>
        <dbReference type="ARBA" id="ARBA00023180"/>
    </source>
</evidence>
<dbReference type="FunFam" id="2.10.25.10:FF:000055">
    <property type="entry name" value="alpha-tectorin isoform X1"/>
    <property type="match status" value="5"/>
</dbReference>
<dbReference type="PROSITE" id="PS51233">
    <property type="entry name" value="VWFD"/>
    <property type="match status" value="7"/>
</dbReference>
<dbReference type="InterPro" id="IPR036084">
    <property type="entry name" value="Ser_inhib-like_sf"/>
</dbReference>
<dbReference type="CDD" id="cd19941">
    <property type="entry name" value="TIL"/>
    <property type="match status" value="6"/>
</dbReference>
<dbReference type="GO" id="GO:0005615">
    <property type="term" value="C:extracellular space"/>
    <property type="evidence" value="ECO:0007669"/>
    <property type="project" value="TreeGrafter"/>
</dbReference>
<dbReference type="Pfam" id="PF12714">
    <property type="entry name" value="TILa"/>
    <property type="match status" value="3"/>
</dbReference>
<feature type="domain" description="VWFD" evidence="4">
    <location>
        <begin position="410"/>
        <end position="590"/>
    </location>
</feature>
<evidence type="ECO:0000256" key="2">
    <source>
        <dbReference type="ARBA" id="ARBA00023157"/>
    </source>
</evidence>
<feature type="domain" description="VWFD" evidence="4">
    <location>
        <begin position="1586"/>
        <end position="1767"/>
    </location>
</feature>
<feature type="domain" description="VWFD" evidence="4">
    <location>
        <begin position="2356"/>
        <end position="2535"/>
    </location>
</feature>
<keyword evidence="3" id="KW-0325">Glycoprotein</keyword>
<keyword evidence="1" id="KW-0677">Repeat</keyword>
<dbReference type="Gene3D" id="2.10.25.10">
    <property type="entry name" value="Laminin"/>
    <property type="match status" value="6"/>
</dbReference>
<dbReference type="SUPFAM" id="SSF57567">
    <property type="entry name" value="Serine protease inhibitors"/>
    <property type="match status" value="6"/>
</dbReference>
<evidence type="ECO:0000256" key="1">
    <source>
        <dbReference type="ARBA" id="ARBA00022737"/>
    </source>
</evidence>
<dbReference type="SMART" id="SM00215">
    <property type="entry name" value="VWC_out"/>
    <property type="match status" value="5"/>
</dbReference>
<keyword evidence="6" id="KW-1185">Reference proteome</keyword>
<dbReference type="Pfam" id="PF17517">
    <property type="entry name" value="IgGFc_binding"/>
    <property type="match status" value="1"/>
</dbReference>
<name>A0A8C4XK40_FALTI</name>
<keyword evidence="2" id="KW-1015">Disulfide bond</keyword>
<feature type="domain" description="VWFD" evidence="4">
    <location>
        <begin position="2723"/>
        <end position="2896"/>
    </location>
</feature>
<dbReference type="OrthoDB" id="3438930at2759"/>
<dbReference type="Ensembl" id="ENSFTIT00000002855.1">
    <property type="protein sequence ID" value="ENSFTIP00000002724.1"/>
    <property type="gene ID" value="ENSFTIG00000001864.1"/>
</dbReference>
<evidence type="ECO:0000313" key="6">
    <source>
        <dbReference type="Proteomes" id="UP000694562"/>
    </source>
</evidence>
<feature type="domain" description="VWFD" evidence="4">
    <location>
        <begin position="801"/>
        <end position="980"/>
    </location>
</feature>
<accession>A0A8C4XK40</accession>
<evidence type="ECO:0000259" key="4">
    <source>
        <dbReference type="PROSITE" id="PS51233"/>
    </source>
</evidence>
<dbReference type="InterPro" id="IPR035234">
    <property type="entry name" value="IgGFc-bd_N"/>
</dbReference>
<feature type="domain" description="VWFD" evidence="4">
    <location>
        <begin position="1179"/>
        <end position="1351"/>
    </location>
</feature>
<sequence length="2900" mass="315825">SASIQLLLTAYDDSTTVTVTTPRGTFAGTVTLSRDKTFSLRVPSTMELVGSRLSDKAILIQSTKDISVVTLNAKAQTAGATAILPVDKLGNRYYVVTPVGTRSSGLKEFAVVAGKTPTSISMKVTGTFYYRGRNYSPGTVLHIPLSPYQSLQLQSTQDLSGSEITSDQAIAAFSGHCCVQTSRNCDYVVEQLLPVQAWGTAYVVPPNPLQKKIDFAYVVAAKRTSITYNRGNVASTENMEAGGIRVFEVNENSPLYVSASAPIQVLFFFTGNKKGSYVQDSFLVTIPPISAHCTSYRLSSLDEYSNHAVLVAPNADARTITLNQKVNRAMSWTAIPGTDFSWATIAMSTRMKIQSAEHQQTPFGLLVFGFRPYTGYGFTGLCATRKSDWGCRDECTLVDGQHTCHQETFSTCWVTGDPHYQTFDGKSFDITGTCTYTLTKTCDSDPTLPVFNIEAKNEHRGVPKVSCISSMTIHVYDVTITAVRSENGIVRVNNHQSHLPISLAEGRLHLQQKGKSLLIQTDFGLKILYNWDDRMVMKLPSRLAGKVCGMCGNSNGDPSDDSLMPDGNLAQDATELARSWRVAKESHHCWDSCSGQCRHCPWDKKVKYQGETLCGLLTQSVGPFRNCHTTVSPTIYLKNCISDLCMTDGLHVTLCRALEAYAADCQEEGITIPDWRMLARCPLSCPKNSNYTTCGPACPTTCNAAAVPTECNTLACVETCECHEGFVLDGNECVPQSECGCVFEGLLHSLHEEFWADNTCTKRCICDEQHQKAICHQASCHAEEECRVEDGIRGCYPKRYGTCAAVGATHYKSFDGAEFIFQGTCMYQLTGLCKKTQGLVDFQVLVQNGRHDAQLLGSITLVLVKVYGKNIEISQEHPGKIMINDQLVNLPYRHKDWKISIYRGGQEAVVETDFGLTVTYDWQSQVTVSVPGIYGNALCGLCGNYNGEVGDDMMTKNNQVISNPDAFGHSWKVTDKQGCVELSKVTCPTATAGTSCEIIMEADGPFRACHAQVDAITYFQACTHDSCLFPDQEDVICQIIARYTAACQAAGVTVEEWRTDGFCSISCPAHSHYEICAQDCSATCSSVYAPMKCSQQCREGCVCEKEFVFSGDECIPMSQCGCLHQGFYYKVEETFFPTKQEKCHCRVGGTVECEEVSCPGSAEGKVVDGVLQCPSAELGVCVATGDHNYLSFDGVAFNISGTCSYILTETCGADDIEPFVVKIKKDARQKRKVSGIQALSLEVYGLTLTLTKGKTGAVMVRLHGPPLSGCKHVHQHGTGVLLQTDFGLVLRYDFHHHVTVTVPQGYQGYLCGLCGNYNGQLNDDFLLPSGQNAPDMKAFGSAWKMPDVPCSDDCSRDDCPACTVQKQVVLQKPNYCGILTVPKGPFDSCHNIIDPTLYFQACLHDLCLTEGDTHVLSQSIQSYATACQDAGVIIDTWRRPPFRPLSCPANSSYSLCSNLCINSCAGLVDASKCPKTCVEGCRCDEGLVFDGQSCVSEDKCGGFVDGRYYKPYETVLKDNCQQRCMFVPSKGLSCSSHSCTNDESCEIRDGILGCFNQNPCKALQCRPKERCKVKDGQVKCVPSQVNTCWAWGDPHYRTFDGLDFDFQGTCTYTMAESCGNDTTLVPFKVEGKNNIRGGVKSVSYVSLANIKVYGQEISIRQKEVGKVRVNGVVTLLPVVLENEKVRVFQSGLSAVLDTDFGLRVTYDWNWHLIIDLPSSYYKHTCGLCGNYNLKPEDDVPQGGGDLTAVLAWAEGWKVPDDDDPFCWDYCEGTCPVCEEEKRELYGGNQYCGLIKKTFQGPFQACHDIVKPKDFYRNCLYDVCMSDGAKQILCQVLEAYASTCKKHGVVVHDWRTPSGCPLPCPQNSHYEACGNACPATCANRDAPTNCIQPCVETCACNEGYVLSGGQCVAMASCGCTRDGRYYRPGEEFWGDESCHSWCKCDPDLGMVVCKETRCKADETCTVVNGVRRCVAKTRSICVATGDPHYTTFDGRRYDFMGTCIYQLAALCSDDPTLVPFTVTVQNNNRGSHVVSYTKEVTLNVYNMTLSLSQMHPQKLQVNGILMDLPFSHGNKLHAYLRGVHGFIKTDFDVIVTFDWYSYARVILPSTYSQAVCGLCGNANGDPQDDFVLPSGQLAADEIQFADSWKVADVPGCQAGCTENCEVCTEAQKRTYQGDKHCGILIKKRGPLAACHDAINPAPYFNDCLFDACIYKGHQDIVCQAISAYVTACQSQGIRYCPHDTSHYELCGPPCPATCRGQREAEECDDPHRCTEGCFCDEGSFLSGDTCVTLPHCGCLHQGRYYKAGEEFYSCPNCSERCTCKANGAVECRPQGCAAGEVCAVQDGVQGCYSHECGLCQVLGAVSYRTFDGHSLSFAGTCTYTLAAVEATGPSDALMPFKVEVEKESGQGAPVIRQLLVTVRGVTVGMARGTSWEVTVDGEQHLLPLTLAEGAVTVSQEGAHRVLRVRDSLKLLYDGDAYALLTIPDAYRQRTTGLCGNFNSDASDDLSAPQELGDAWGTLTDTCTHGSPPPTCPSDLLGPCALLMEPTGPFAGCHAVVTPQEYLEGCKQEQCTQGTKALCHSLQAYAAACQAAGGQLQEWREAANCPLSCPPNSHYELCTRSCDHACASVLGSAPCTAKCFEGCQCDSGFLFNGNECVVPEACGCMHHGRYFKVGATVLSPDCSKRCRCQAAGGMQCQEAGCPFGKVCGMRNGVRTCVEQLGRCLLAPATHFVSFDGATGTTVATGIYVASTLCDPHDAAWFRLLADVGEKGERPAVAALHLFSSKAFVTIKRDQKVWVNGVPANLPVDIPTMVTITENEGTIWVTLQPKVIIGLSPDGEMMMKVGQNLSKRLCGLCGDYDRDAANDLRGPDGKLLRDVVAGCPSPPSADLHPSPHPIR</sequence>
<dbReference type="SMART" id="SM00216">
    <property type="entry name" value="VWD"/>
    <property type="match status" value="7"/>
</dbReference>
<dbReference type="Proteomes" id="UP000694562">
    <property type="component" value="Unplaced"/>
</dbReference>